<evidence type="ECO:0000256" key="7">
    <source>
        <dbReference type="ARBA" id="ARBA00022723"/>
    </source>
</evidence>
<organism evidence="20 21">
    <name type="scientific">Candidatus Polarisedimenticola svalbardensis</name>
    <dbReference type="NCBI Taxonomy" id="2886004"/>
    <lineage>
        <taxon>Bacteria</taxon>
        <taxon>Pseudomonadati</taxon>
        <taxon>Acidobacteriota</taxon>
        <taxon>Candidatus Polarisedimenticolia</taxon>
        <taxon>Candidatus Polarisedimenticolales</taxon>
        <taxon>Candidatus Polarisedimenticolaceae</taxon>
        <taxon>Candidatus Polarisedimenticola</taxon>
    </lineage>
</organism>
<accession>A0A8J7C257</accession>
<evidence type="ECO:0000256" key="16">
    <source>
        <dbReference type="ARBA" id="ARBA00023065"/>
    </source>
</evidence>
<dbReference type="SUPFAM" id="SSF81653">
    <property type="entry name" value="Calcium ATPase, transduction domain A"/>
    <property type="match status" value="1"/>
</dbReference>
<feature type="transmembrane region" description="Helical" evidence="18">
    <location>
        <begin position="714"/>
        <end position="733"/>
    </location>
</feature>
<feature type="transmembrane region" description="Helical" evidence="18">
    <location>
        <begin position="191"/>
        <end position="209"/>
    </location>
</feature>
<comment type="similarity">
    <text evidence="2 18">Belongs to the cation transport ATPase (P-type) (TC 3.A.3) family. Type IB subfamily.</text>
</comment>
<dbReference type="InterPro" id="IPR044492">
    <property type="entry name" value="P_typ_ATPase_HD_dom"/>
</dbReference>
<evidence type="ECO:0000256" key="13">
    <source>
        <dbReference type="ARBA" id="ARBA00022967"/>
    </source>
</evidence>
<evidence type="ECO:0000256" key="2">
    <source>
        <dbReference type="ARBA" id="ARBA00006024"/>
    </source>
</evidence>
<evidence type="ECO:0000256" key="14">
    <source>
        <dbReference type="ARBA" id="ARBA00022989"/>
    </source>
</evidence>
<dbReference type="InterPro" id="IPR023298">
    <property type="entry name" value="ATPase_P-typ_TM_dom_sf"/>
</dbReference>
<dbReference type="EMBL" id="JACXWD010000004">
    <property type="protein sequence ID" value="MBD3866991.1"/>
    <property type="molecule type" value="Genomic_DNA"/>
</dbReference>
<dbReference type="InterPro" id="IPR059000">
    <property type="entry name" value="ATPase_P-type_domA"/>
</dbReference>
<dbReference type="PROSITE" id="PS01047">
    <property type="entry name" value="HMA_1"/>
    <property type="match status" value="2"/>
</dbReference>
<dbReference type="GO" id="GO:0005886">
    <property type="term" value="C:plasma membrane"/>
    <property type="evidence" value="ECO:0007669"/>
    <property type="project" value="UniProtKB-SubCell"/>
</dbReference>
<dbReference type="EC" id="7.2.2.8" evidence="3"/>
<evidence type="ECO:0000256" key="9">
    <source>
        <dbReference type="ARBA" id="ARBA00022741"/>
    </source>
</evidence>
<feature type="transmembrane region" description="Helical" evidence="18">
    <location>
        <begin position="96"/>
        <end position="116"/>
    </location>
</feature>
<dbReference type="InterPro" id="IPR008250">
    <property type="entry name" value="ATPase_P-typ_transduc_dom_A_sf"/>
</dbReference>
<dbReference type="GO" id="GO:0060003">
    <property type="term" value="P:copper ion export"/>
    <property type="evidence" value="ECO:0007669"/>
    <property type="project" value="UniProtKB-ARBA"/>
</dbReference>
<evidence type="ECO:0000256" key="17">
    <source>
        <dbReference type="ARBA" id="ARBA00023136"/>
    </source>
</evidence>
<feature type="domain" description="HMA" evidence="19">
    <location>
        <begin position="757"/>
        <end position="823"/>
    </location>
</feature>
<dbReference type="GO" id="GO:0005524">
    <property type="term" value="F:ATP binding"/>
    <property type="evidence" value="ECO:0007669"/>
    <property type="project" value="UniProtKB-UniRule"/>
</dbReference>
<dbReference type="Pfam" id="PF00122">
    <property type="entry name" value="E1-E2_ATPase"/>
    <property type="match status" value="1"/>
</dbReference>
<dbReference type="PANTHER" id="PTHR43520">
    <property type="entry name" value="ATP7, ISOFORM B"/>
    <property type="match status" value="1"/>
</dbReference>
<dbReference type="SUPFAM" id="SSF55008">
    <property type="entry name" value="HMA, heavy metal-associated domain"/>
    <property type="match status" value="2"/>
</dbReference>
<dbReference type="InterPro" id="IPR006121">
    <property type="entry name" value="HMA_dom"/>
</dbReference>
<dbReference type="AlphaFoldDB" id="A0A8J7C257"/>
<evidence type="ECO:0000256" key="10">
    <source>
        <dbReference type="ARBA" id="ARBA00022796"/>
    </source>
</evidence>
<dbReference type="Pfam" id="PF00702">
    <property type="entry name" value="Hydrolase"/>
    <property type="match status" value="1"/>
</dbReference>
<dbReference type="GO" id="GO:0055070">
    <property type="term" value="P:copper ion homeostasis"/>
    <property type="evidence" value="ECO:0007669"/>
    <property type="project" value="TreeGrafter"/>
</dbReference>
<evidence type="ECO:0000256" key="4">
    <source>
        <dbReference type="ARBA" id="ARBA00022448"/>
    </source>
</evidence>
<keyword evidence="8" id="KW-0677">Repeat</keyword>
<proteinExistence type="inferred from homology"/>
<comment type="caution">
    <text evidence="20">The sequence shown here is derived from an EMBL/GenBank/DDBJ whole genome shotgun (WGS) entry which is preliminary data.</text>
</comment>
<reference evidence="20 21" key="1">
    <citation type="submission" date="2020-08" db="EMBL/GenBank/DDBJ databases">
        <title>Acidobacteriota in marine sediments use diverse sulfur dissimilation pathways.</title>
        <authorList>
            <person name="Wasmund K."/>
        </authorList>
    </citation>
    <scope>NUCLEOTIDE SEQUENCE [LARGE SCALE GENOMIC DNA]</scope>
    <source>
        <strain evidence="20">MAG AM4</strain>
    </source>
</reference>
<feature type="domain" description="HMA" evidence="19">
    <location>
        <begin position="6"/>
        <end position="72"/>
    </location>
</feature>
<keyword evidence="7 18" id="KW-0479">Metal-binding</keyword>
<dbReference type="SFLD" id="SFLDS00003">
    <property type="entry name" value="Haloacid_Dehalogenase"/>
    <property type="match status" value="1"/>
</dbReference>
<keyword evidence="4" id="KW-0813">Transport</keyword>
<feature type="transmembrane region" description="Helical" evidence="18">
    <location>
        <begin position="689"/>
        <end position="708"/>
    </location>
</feature>
<dbReference type="CDD" id="cd00371">
    <property type="entry name" value="HMA"/>
    <property type="match status" value="2"/>
</dbReference>
<dbReference type="InterPro" id="IPR036412">
    <property type="entry name" value="HAD-like_sf"/>
</dbReference>
<protein>
    <recommendedName>
        <fullName evidence="3">P-type Cu(+) transporter</fullName>
        <ecNumber evidence="3">7.2.2.8</ecNumber>
    </recommendedName>
</protein>
<dbReference type="NCBIfam" id="TIGR01525">
    <property type="entry name" value="ATPase-IB_hvy"/>
    <property type="match status" value="1"/>
</dbReference>
<dbReference type="GO" id="GO:0005507">
    <property type="term" value="F:copper ion binding"/>
    <property type="evidence" value="ECO:0007669"/>
    <property type="project" value="InterPro"/>
</dbReference>
<feature type="transmembrane region" description="Helical" evidence="18">
    <location>
        <begin position="345"/>
        <end position="366"/>
    </location>
</feature>
<dbReference type="CDD" id="cd02094">
    <property type="entry name" value="P-type_ATPase_Cu-like"/>
    <property type="match status" value="1"/>
</dbReference>
<dbReference type="InterPro" id="IPR023299">
    <property type="entry name" value="ATPase_P-typ_cyto_dom_N"/>
</dbReference>
<comment type="subcellular location">
    <subcellularLocation>
        <location evidence="1">Cell membrane</location>
        <topology evidence="1">Multi-pass membrane protein</topology>
    </subcellularLocation>
</comment>
<dbReference type="InterPro" id="IPR023214">
    <property type="entry name" value="HAD_sf"/>
</dbReference>
<dbReference type="InterPro" id="IPR006122">
    <property type="entry name" value="HMA_Cu_ion-bd"/>
</dbReference>
<evidence type="ECO:0000256" key="3">
    <source>
        <dbReference type="ARBA" id="ARBA00012517"/>
    </source>
</evidence>
<dbReference type="FunFam" id="3.30.70.100:FF:000001">
    <property type="entry name" value="ATPase copper transporting beta"/>
    <property type="match status" value="1"/>
</dbReference>
<feature type="transmembrane region" description="Helical" evidence="18">
    <location>
        <begin position="372"/>
        <end position="395"/>
    </location>
</feature>
<keyword evidence="17 18" id="KW-0472">Membrane</keyword>
<keyword evidence="13" id="KW-1278">Translocase</keyword>
<evidence type="ECO:0000256" key="12">
    <source>
        <dbReference type="ARBA" id="ARBA00022842"/>
    </source>
</evidence>
<dbReference type="Gene3D" id="3.40.1110.10">
    <property type="entry name" value="Calcium-transporting ATPase, cytoplasmic domain N"/>
    <property type="match status" value="1"/>
</dbReference>
<dbReference type="Gene3D" id="3.40.50.1000">
    <property type="entry name" value="HAD superfamily/HAD-like"/>
    <property type="match status" value="1"/>
</dbReference>
<dbReference type="SFLD" id="SFLDG00002">
    <property type="entry name" value="C1.7:_P-type_atpase_like"/>
    <property type="match status" value="1"/>
</dbReference>
<feature type="transmembrane region" description="Helical" evidence="18">
    <location>
        <begin position="153"/>
        <end position="171"/>
    </location>
</feature>
<evidence type="ECO:0000259" key="19">
    <source>
        <dbReference type="PROSITE" id="PS50846"/>
    </source>
</evidence>
<dbReference type="PROSITE" id="PS50846">
    <property type="entry name" value="HMA_2"/>
    <property type="match status" value="2"/>
</dbReference>
<dbReference type="SFLD" id="SFLDF00027">
    <property type="entry name" value="p-type_atpase"/>
    <property type="match status" value="1"/>
</dbReference>
<keyword evidence="12" id="KW-0460">Magnesium</keyword>
<keyword evidence="6 18" id="KW-0812">Transmembrane</keyword>
<dbReference type="SUPFAM" id="SSF81665">
    <property type="entry name" value="Calcium ATPase, transmembrane domain M"/>
    <property type="match status" value="1"/>
</dbReference>
<dbReference type="InterPro" id="IPR027256">
    <property type="entry name" value="P-typ_ATPase_IB"/>
</dbReference>
<dbReference type="PRINTS" id="PR00119">
    <property type="entry name" value="CATATPASE"/>
</dbReference>
<dbReference type="GO" id="GO:0043682">
    <property type="term" value="F:P-type divalent copper transporter activity"/>
    <property type="evidence" value="ECO:0007669"/>
    <property type="project" value="TreeGrafter"/>
</dbReference>
<dbReference type="GO" id="GO:0140581">
    <property type="term" value="F:P-type monovalent copper transporter activity"/>
    <property type="evidence" value="ECO:0007669"/>
    <property type="project" value="UniProtKB-EC"/>
</dbReference>
<dbReference type="Gene3D" id="2.70.150.10">
    <property type="entry name" value="Calcium-transporting ATPase, cytoplasmic transduction domain A"/>
    <property type="match status" value="1"/>
</dbReference>
<dbReference type="InterPro" id="IPR036163">
    <property type="entry name" value="HMA_dom_sf"/>
</dbReference>
<dbReference type="GO" id="GO:0016887">
    <property type="term" value="F:ATP hydrolysis activity"/>
    <property type="evidence" value="ECO:0007669"/>
    <property type="project" value="InterPro"/>
</dbReference>
<evidence type="ECO:0000256" key="15">
    <source>
        <dbReference type="ARBA" id="ARBA00023008"/>
    </source>
</evidence>
<dbReference type="PROSITE" id="PS00154">
    <property type="entry name" value="ATPASE_E1_E2"/>
    <property type="match status" value="1"/>
</dbReference>
<dbReference type="FunFam" id="2.70.150.10:FF:000020">
    <property type="entry name" value="Copper-exporting P-type ATPase A"/>
    <property type="match status" value="1"/>
</dbReference>
<keyword evidence="11 18" id="KW-0067">ATP-binding</keyword>
<sequence>MQEPVRQATYPVGGMTCASCARHVEDALRSTPGVDEAAVNFATRKVSLTFRPDQVTAEGLDRAVRDAGYELDTGEAAGRPDVSLEDAETSELRKRFVVAACFGIPVIVLGMSHGAFHIPGERFIQLALTIPVLLFGGGAFYRRAWAALRHRTSNMNSLVALGTGTAFLYSLAATLAPARLGTATGIEKPPIYFEATAAIIILVLFGNLLEARARRRSSEALRKLASLQPRSASVIRNGEEQKVPVEQVAPGEMVRIRPGEAIPLDGEITEGETAVDESMVTGESMPVSRGVGDLVTGATINGNGAFVFRVTRTGEDTFLQQVIRLVEDAQSAAAPIQRLADRVSAVFVPAVLLAAIATFLGWLLLYDGDNRLAFAVTNAVSVLIIACPCAMGLATPTAILVGTTRGAECGILIKGGEPLEAAGRIDTIVLDKTGTLTVGRPELIELFVPPGGPGPDRLLELAGSAEALSEHPLAGAVLAAARDRGIDLPAAEAFEARPGFGLVAQVDGHRIVAGSGRLLQEEQIDTTVLEPEARRLEAMGRTVIQVAVDRTAAGLLAVADPPRTEAAETVRRLRESGLRVVMLTGDNLETARAVAGSVGIEEVVAQVLPHEKHETIRKLQEEGRKVAMVGDGINDAPALAQADLGIAVGTGTDVAQAASDITLVRPGLTAILTALRLSRQTLRVIRQNLAWAFGYNMLGIPIAAGLLYPATGWLLSPVIASAAMAASSVSVVGNSLRLRRFRGDEPGGIMDSGKVEQETVIKVGGMTCMNCVGHVERAIGKLSGILDVTVALDPGTARVRYDPERIAPRAIRSAIEDAGYQPE</sequence>
<dbReference type="InterPro" id="IPR018303">
    <property type="entry name" value="ATPase_P-typ_P_site"/>
</dbReference>
<dbReference type="PANTHER" id="PTHR43520:SF8">
    <property type="entry name" value="P-TYPE CU(+) TRANSPORTER"/>
    <property type="match status" value="1"/>
</dbReference>
<dbReference type="Proteomes" id="UP000648239">
    <property type="component" value="Unassembled WGS sequence"/>
</dbReference>
<keyword evidence="5 18" id="KW-1003">Cell membrane</keyword>
<evidence type="ECO:0000256" key="5">
    <source>
        <dbReference type="ARBA" id="ARBA00022475"/>
    </source>
</evidence>
<gene>
    <name evidence="20" type="ORF">IFK94_02610</name>
</gene>
<dbReference type="InterPro" id="IPR017969">
    <property type="entry name" value="Heavy-metal-associated_CS"/>
</dbReference>
<keyword evidence="9 18" id="KW-0547">Nucleotide-binding</keyword>
<dbReference type="Pfam" id="PF00403">
    <property type="entry name" value="HMA"/>
    <property type="match status" value="2"/>
</dbReference>
<dbReference type="Gene3D" id="3.30.70.100">
    <property type="match status" value="2"/>
</dbReference>
<dbReference type="FunFam" id="3.30.70.100:FF:000005">
    <property type="entry name" value="Copper-exporting P-type ATPase A"/>
    <property type="match status" value="1"/>
</dbReference>
<evidence type="ECO:0000313" key="20">
    <source>
        <dbReference type="EMBL" id="MBD3866991.1"/>
    </source>
</evidence>
<dbReference type="PRINTS" id="PR00943">
    <property type="entry name" value="CUATPASE"/>
</dbReference>
<evidence type="ECO:0000256" key="1">
    <source>
        <dbReference type="ARBA" id="ARBA00004651"/>
    </source>
</evidence>
<keyword evidence="16" id="KW-0406">Ion transport</keyword>
<evidence type="ECO:0000256" key="6">
    <source>
        <dbReference type="ARBA" id="ARBA00022692"/>
    </source>
</evidence>
<dbReference type="InterPro" id="IPR001757">
    <property type="entry name" value="P_typ_ATPase"/>
</dbReference>
<evidence type="ECO:0000256" key="8">
    <source>
        <dbReference type="ARBA" id="ARBA00022737"/>
    </source>
</evidence>
<dbReference type="NCBIfam" id="TIGR01511">
    <property type="entry name" value="ATPase-IB1_Cu"/>
    <property type="match status" value="1"/>
</dbReference>
<feature type="transmembrane region" description="Helical" evidence="18">
    <location>
        <begin position="122"/>
        <end position="141"/>
    </location>
</feature>
<evidence type="ECO:0000313" key="21">
    <source>
        <dbReference type="Proteomes" id="UP000648239"/>
    </source>
</evidence>
<keyword evidence="15" id="KW-0186">Copper</keyword>
<name>A0A8J7C257_9BACT</name>
<keyword evidence="10" id="KW-0187">Copper transport</keyword>
<evidence type="ECO:0000256" key="11">
    <source>
        <dbReference type="ARBA" id="ARBA00022840"/>
    </source>
</evidence>
<dbReference type="NCBIfam" id="TIGR01494">
    <property type="entry name" value="ATPase_P-type"/>
    <property type="match status" value="1"/>
</dbReference>
<dbReference type="NCBIfam" id="TIGR00003">
    <property type="entry name" value="copper ion binding protein"/>
    <property type="match status" value="2"/>
</dbReference>
<dbReference type="SUPFAM" id="SSF56784">
    <property type="entry name" value="HAD-like"/>
    <property type="match status" value="1"/>
</dbReference>
<evidence type="ECO:0000256" key="18">
    <source>
        <dbReference type="RuleBase" id="RU362081"/>
    </source>
</evidence>
<keyword evidence="14 18" id="KW-1133">Transmembrane helix</keyword>